<dbReference type="GeneID" id="7822761"/>
<name>Q233F1_TETTS</name>
<sequence length="94" mass="11511">MSKSNQPQEDLEEQYLPDFTKLSNASLQKYRMYYNIECTEEELVEKVKKHFKSTLDINSLQLYEKIFKLKREEREELKNRKTLRTKKEIQKSNF</sequence>
<evidence type="ECO:0000313" key="3">
    <source>
        <dbReference type="Proteomes" id="UP000009168"/>
    </source>
</evidence>
<keyword evidence="3" id="KW-1185">Reference proteome</keyword>
<dbReference type="Proteomes" id="UP000009168">
    <property type="component" value="Unassembled WGS sequence"/>
</dbReference>
<dbReference type="InterPro" id="IPR025718">
    <property type="entry name" value="SAP30_Sin3-bd"/>
</dbReference>
<evidence type="ECO:0000259" key="1">
    <source>
        <dbReference type="Pfam" id="PF13867"/>
    </source>
</evidence>
<gene>
    <name evidence="2" type="ORF">TTHERM_00392980</name>
</gene>
<dbReference type="Pfam" id="PF13867">
    <property type="entry name" value="SAP30_Sin3_bdg"/>
    <property type="match status" value="1"/>
</dbReference>
<dbReference type="KEGG" id="tet:TTHERM_00392980"/>
<accession>Q233F1</accession>
<reference evidence="3" key="1">
    <citation type="journal article" date="2006" name="PLoS Biol.">
        <title>Macronuclear genome sequence of the ciliate Tetrahymena thermophila, a model eukaryote.</title>
        <authorList>
            <person name="Eisen J.A."/>
            <person name="Coyne R.S."/>
            <person name="Wu M."/>
            <person name="Wu D."/>
            <person name="Thiagarajan M."/>
            <person name="Wortman J.R."/>
            <person name="Badger J.H."/>
            <person name="Ren Q."/>
            <person name="Amedeo P."/>
            <person name="Jones K.M."/>
            <person name="Tallon L.J."/>
            <person name="Delcher A.L."/>
            <person name="Salzberg S.L."/>
            <person name="Silva J.C."/>
            <person name="Haas B.J."/>
            <person name="Majoros W.H."/>
            <person name="Farzad M."/>
            <person name="Carlton J.M."/>
            <person name="Smith R.K. Jr."/>
            <person name="Garg J."/>
            <person name="Pearlman R.E."/>
            <person name="Karrer K.M."/>
            <person name="Sun L."/>
            <person name="Manning G."/>
            <person name="Elde N.C."/>
            <person name="Turkewitz A.P."/>
            <person name="Asai D.J."/>
            <person name="Wilkes D.E."/>
            <person name="Wang Y."/>
            <person name="Cai H."/>
            <person name="Collins K."/>
            <person name="Stewart B.A."/>
            <person name="Lee S.R."/>
            <person name="Wilamowska K."/>
            <person name="Weinberg Z."/>
            <person name="Ruzzo W.L."/>
            <person name="Wloga D."/>
            <person name="Gaertig J."/>
            <person name="Frankel J."/>
            <person name="Tsao C.-C."/>
            <person name="Gorovsky M.A."/>
            <person name="Keeling P.J."/>
            <person name="Waller R.F."/>
            <person name="Patron N.J."/>
            <person name="Cherry J.M."/>
            <person name="Stover N.A."/>
            <person name="Krieger C.J."/>
            <person name="del Toro C."/>
            <person name="Ryder H.F."/>
            <person name="Williamson S.C."/>
            <person name="Barbeau R.A."/>
            <person name="Hamilton E.P."/>
            <person name="Orias E."/>
        </authorList>
    </citation>
    <scope>NUCLEOTIDE SEQUENCE [LARGE SCALE GENOMIC DNA]</scope>
    <source>
        <strain evidence="3">SB210</strain>
    </source>
</reference>
<dbReference type="HOGENOM" id="CLU_2390903_0_0_1"/>
<protein>
    <submittedName>
        <fullName evidence="2">Histone deacetylase complex subunit SAP30 Sin3-binding protein</fullName>
    </submittedName>
</protein>
<dbReference type="InParanoid" id="Q233F1"/>
<organism evidence="2 3">
    <name type="scientific">Tetrahymena thermophila (strain SB210)</name>
    <dbReference type="NCBI Taxonomy" id="312017"/>
    <lineage>
        <taxon>Eukaryota</taxon>
        <taxon>Sar</taxon>
        <taxon>Alveolata</taxon>
        <taxon>Ciliophora</taxon>
        <taxon>Intramacronucleata</taxon>
        <taxon>Oligohymenophorea</taxon>
        <taxon>Hymenostomatida</taxon>
        <taxon>Tetrahymenina</taxon>
        <taxon>Tetrahymenidae</taxon>
        <taxon>Tetrahymena</taxon>
    </lineage>
</organism>
<feature type="domain" description="Histone deacetylase complex subunit SAP30 Sin3 binding" evidence="1">
    <location>
        <begin position="22"/>
        <end position="53"/>
    </location>
</feature>
<evidence type="ECO:0000313" key="2">
    <source>
        <dbReference type="EMBL" id="EAR91629.2"/>
    </source>
</evidence>
<dbReference type="RefSeq" id="XP_001011874.2">
    <property type="nucleotide sequence ID" value="XM_001011874.3"/>
</dbReference>
<dbReference type="EMBL" id="GG662770">
    <property type="protein sequence ID" value="EAR91629.2"/>
    <property type="molecule type" value="Genomic_DNA"/>
</dbReference>
<dbReference type="AlphaFoldDB" id="Q233F1"/>
<dbReference type="InterPro" id="IPR038291">
    <property type="entry name" value="SAP30_C_sf"/>
</dbReference>
<proteinExistence type="predicted"/>
<dbReference type="Gene3D" id="6.10.160.20">
    <property type="match status" value="1"/>
</dbReference>